<gene>
    <name evidence="2" type="ORF">GCM10009836_32960</name>
</gene>
<evidence type="ECO:0000259" key="1">
    <source>
        <dbReference type="Pfam" id="PF00248"/>
    </source>
</evidence>
<dbReference type="Proteomes" id="UP001500449">
    <property type="component" value="Unassembled WGS sequence"/>
</dbReference>
<dbReference type="RefSeq" id="WP_344417482.1">
    <property type="nucleotide sequence ID" value="NZ_BAAAQK010000009.1"/>
</dbReference>
<dbReference type="SUPFAM" id="SSF51430">
    <property type="entry name" value="NAD(P)-linked oxidoreductase"/>
    <property type="match status" value="1"/>
</dbReference>
<dbReference type="InterPro" id="IPR036812">
    <property type="entry name" value="NAD(P)_OxRdtase_dom_sf"/>
</dbReference>
<keyword evidence="3" id="KW-1185">Reference proteome</keyword>
<dbReference type="PANTHER" id="PTHR43312">
    <property type="entry name" value="D-THREO-ALDOSE 1-DEHYDROGENASE"/>
    <property type="match status" value="1"/>
</dbReference>
<organism evidence="2 3">
    <name type="scientific">Pseudonocardia ailaonensis</name>
    <dbReference type="NCBI Taxonomy" id="367279"/>
    <lineage>
        <taxon>Bacteria</taxon>
        <taxon>Bacillati</taxon>
        <taxon>Actinomycetota</taxon>
        <taxon>Actinomycetes</taxon>
        <taxon>Pseudonocardiales</taxon>
        <taxon>Pseudonocardiaceae</taxon>
        <taxon>Pseudonocardia</taxon>
    </lineage>
</organism>
<dbReference type="PANTHER" id="PTHR43312:SF1">
    <property type="entry name" value="NADP-DEPENDENT OXIDOREDUCTASE DOMAIN-CONTAINING PROTEIN"/>
    <property type="match status" value="1"/>
</dbReference>
<accession>A0ABN2N4B5</accession>
<dbReference type="Pfam" id="PF00248">
    <property type="entry name" value="Aldo_ket_red"/>
    <property type="match status" value="1"/>
</dbReference>
<name>A0ABN2N4B5_9PSEU</name>
<sequence>MSAFGLGCASFVSEARGVAVEEARQILRTALDEGIDFLDTANMYAGGDSERLIGEVVADRRSEYTLCTKVGVRLSDPTDTRTMTTDSTTDALLRQVEESLGRLRTDHVDYLLLHQFDPARSPQEQMESLAAVRERGLTRKVGFSNFPVDAAEAALSTGIAEAVEYSLNLIDDRNVPQLRAAGEHGCLRISFGTFAHGLLAEDLSATTEFGPLDWRRRSRESGDARTSGNVFYAGDAYAANLAVADALRGIGREHGFTLGELAVAALANLGLSDVVLLGCRSVAELRSNLDGGGKPLPEEAARAVREVLAACPTAPVAA</sequence>
<evidence type="ECO:0000313" key="3">
    <source>
        <dbReference type="Proteomes" id="UP001500449"/>
    </source>
</evidence>
<proteinExistence type="predicted"/>
<reference evidence="2 3" key="1">
    <citation type="journal article" date="2019" name="Int. J. Syst. Evol. Microbiol.">
        <title>The Global Catalogue of Microorganisms (GCM) 10K type strain sequencing project: providing services to taxonomists for standard genome sequencing and annotation.</title>
        <authorList>
            <consortium name="The Broad Institute Genomics Platform"/>
            <consortium name="The Broad Institute Genome Sequencing Center for Infectious Disease"/>
            <person name="Wu L."/>
            <person name="Ma J."/>
        </authorList>
    </citation>
    <scope>NUCLEOTIDE SEQUENCE [LARGE SCALE GENOMIC DNA]</scope>
    <source>
        <strain evidence="2 3">JCM 16009</strain>
    </source>
</reference>
<feature type="domain" description="NADP-dependent oxidoreductase" evidence="1">
    <location>
        <begin position="5"/>
        <end position="307"/>
    </location>
</feature>
<dbReference type="EMBL" id="BAAAQK010000009">
    <property type="protein sequence ID" value="GAA1850536.1"/>
    <property type="molecule type" value="Genomic_DNA"/>
</dbReference>
<evidence type="ECO:0000313" key="2">
    <source>
        <dbReference type="EMBL" id="GAA1850536.1"/>
    </source>
</evidence>
<protein>
    <submittedName>
        <fullName evidence="2">Aldo/keto reductase</fullName>
    </submittedName>
</protein>
<comment type="caution">
    <text evidence="2">The sequence shown here is derived from an EMBL/GenBank/DDBJ whole genome shotgun (WGS) entry which is preliminary data.</text>
</comment>
<dbReference type="InterPro" id="IPR023210">
    <property type="entry name" value="NADP_OxRdtase_dom"/>
</dbReference>
<dbReference type="InterPro" id="IPR053135">
    <property type="entry name" value="AKR2_Oxidoreductase"/>
</dbReference>
<dbReference type="Gene3D" id="3.20.20.100">
    <property type="entry name" value="NADP-dependent oxidoreductase domain"/>
    <property type="match status" value="1"/>
</dbReference>